<evidence type="ECO:0000313" key="2">
    <source>
        <dbReference type="EMBL" id="ESS72744.1"/>
    </source>
</evidence>
<dbReference type="eggNOG" id="ENOG5031MZK">
    <property type="taxonomic scope" value="Bacteria"/>
</dbReference>
<evidence type="ECO:0000256" key="1">
    <source>
        <dbReference type="SAM" id="Coils"/>
    </source>
</evidence>
<sequence length="271" mass="30405">MVSENGVGSNELSVKLNQLEDKVTKLTNQIKENKQTISELNLLIAQRDAQIQELDLKLGYAQRSLLEKTTHKIQECRIQIKTGIDEKVINPTIIQIQQHIKTAQEFVDETKTILLEKKALVDSTILTTKDKVVQCPEQAKAYIEKSILAPAQIVINQTLESIGTQVKTKRALVEDKAIYPSKVLLDELVITAQNIPDKIKNQLQSKVVNPLATTHKKVSTIADGIYPNTQDYLRKTTECFTDIVNQALFEIGDQVKKSPFWNGKNSLKASS</sequence>
<dbReference type="OrthoDB" id="5565352at2"/>
<feature type="coiled-coil region" evidence="1">
    <location>
        <begin position="9"/>
        <end position="43"/>
    </location>
</feature>
<proteinExistence type="predicted"/>
<gene>
    <name evidence="2" type="ORF">MGMO_47c00120</name>
</gene>
<dbReference type="AlphaFoldDB" id="V5BY24"/>
<keyword evidence="1" id="KW-0175">Coiled coil</keyword>
<organism evidence="2 3">
    <name type="scientific">Methyloglobulus morosus KoM1</name>
    <dbReference type="NCBI Taxonomy" id="1116472"/>
    <lineage>
        <taxon>Bacteria</taxon>
        <taxon>Pseudomonadati</taxon>
        <taxon>Pseudomonadota</taxon>
        <taxon>Gammaproteobacteria</taxon>
        <taxon>Methylococcales</taxon>
        <taxon>Methylococcaceae</taxon>
        <taxon>Methyloglobulus</taxon>
    </lineage>
</organism>
<name>V5BY24_9GAMM</name>
<evidence type="ECO:0000313" key="3">
    <source>
        <dbReference type="Proteomes" id="UP000017842"/>
    </source>
</evidence>
<keyword evidence="3" id="KW-1185">Reference proteome</keyword>
<dbReference type="EMBL" id="AYLO01000046">
    <property type="protein sequence ID" value="ESS72744.1"/>
    <property type="molecule type" value="Genomic_DNA"/>
</dbReference>
<reference evidence="2 3" key="1">
    <citation type="journal article" date="2013" name="Genome Announc.">
        <title>Draft Genome Sequence of the Methanotrophic Gammaproteobacterium Methyloglobulus morosus DSM 22980 Strain KoM1.</title>
        <authorList>
            <person name="Poehlein A."/>
            <person name="Deutzmann J.S."/>
            <person name="Daniel R."/>
            <person name="Simeonova D.D."/>
        </authorList>
    </citation>
    <scope>NUCLEOTIDE SEQUENCE [LARGE SCALE GENOMIC DNA]</scope>
    <source>
        <strain evidence="2 3">KoM1</strain>
    </source>
</reference>
<dbReference type="RefSeq" id="WP_023494243.1">
    <property type="nucleotide sequence ID" value="NZ_AYLO01000046.1"/>
</dbReference>
<accession>V5BY24</accession>
<protein>
    <submittedName>
        <fullName evidence="2">Uncharacterized protein</fullName>
    </submittedName>
</protein>
<comment type="caution">
    <text evidence="2">The sequence shown here is derived from an EMBL/GenBank/DDBJ whole genome shotgun (WGS) entry which is preliminary data.</text>
</comment>
<dbReference type="Proteomes" id="UP000017842">
    <property type="component" value="Unassembled WGS sequence"/>
</dbReference>